<dbReference type="InterPro" id="IPR028260">
    <property type="entry name" value="FAM177"/>
</dbReference>
<dbReference type="EMBL" id="GEBQ01031863">
    <property type="protein sequence ID" value="JAT08114.1"/>
    <property type="molecule type" value="Transcribed_RNA"/>
</dbReference>
<gene>
    <name evidence="2" type="ORF">g.10583</name>
</gene>
<feature type="region of interest" description="Disordered" evidence="1">
    <location>
        <begin position="133"/>
        <end position="163"/>
    </location>
</feature>
<evidence type="ECO:0008006" key="3">
    <source>
        <dbReference type="Google" id="ProtNLM"/>
    </source>
</evidence>
<dbReference type="PANTHER" id="PTHR31206">
    <property type="entry name" value="LP10445P"/>
    <property type="match status" value="1"/>
</dbReference>
<dbReference type="PANTHER" id="PTHR31206:SF1">
    <property type="entry name" value="LP10445P"/>
    <property type="match status" value="1"/>
</dbReference>
<protein>
    <recommendedName>
        <fullName evidence="3">Protein FAM177A1</fullName>
    </recommendedName>
</protein>
<evidence type="ECO:0000313" key="2">
    <source>
        <dbReference type="EMBL" id="JAT08114.1"/>
    </source>
</evidence>
<reference evidence="2" key="1">
    <citation type="submission" date="2015-11" db="EMBL/GenBank/DDBJ databases">
        <title>De novo transcriptome assembly of four potential Pierce s Disease insect vectors from Arizona vineyards.</title>
        <authorList>
            <person name="Tassone E.E."/>
        </authorList>
    </citation>
    <scope>NUCLEOTIDE SEQUENCE</scope>
</reference>
<evidence type="ECO:0000256" key="1">
    <source>
        <dbReference type="SAM" id="MobiDB-lite"/>
    </source>
</evidence>
<feature type="region of interest" description="Disordered" evidence="1">
    <location>
        <begin position="1"/>
        <end position="25"/>
    </location>
</feature>
<sequence>MTSDSMIVEVPADGSCPSSKPGKVPRKILHFSDGTLEEYSTDEEDGIEPKVKEQNMQQLTSVDPKSLTWVPWMWYKSAEVGSKTLEVCDYLGESLATFFGITTPKYQFEIDHFNQLLAEEEALKKEQDLEMGGWVSKSANEETSGGAGAGTSVTEPPSTQRTL</sequence>
<dbReference type="Pfam" id="PF14774">
    <property type="entry name" value="FAM177"/>
    <property type="match status" value="1"/>
</dbReference>
<accession>A0A1B6KA88</accession>
<proteinExistence type="predicted"/>
<dbReference type="AlphaFoldDB" id="A0A1B6KA88"/>
<name>A0A1B6KA88_9HEMI</name>
<organism evidence="2">
    <name type="scientific">Graphocephala atropunctata</name>
    <dbReference type="NCBI Taxonomy" id="36148"/>
    <lineage>
        <taxon>Eukaryota</taxon>
        <taxon>Metazoa</taxon>
        <taxon>Ecdysozoa</taxon>
        <taxon>Arthropoda</taxon>
        <taxon>Hexapoda</taxon>
        <taxon>Insecta</taxon>
        <taxon>Pterygota</taxon>
        <taxon>Neoptera</taxon>
        <taxon>Paraneoptera</taxon>
        <taxon>Hemiptera</taxon>
        <taxon>Auchenorrhyncha</taxon>
        <taxon>Membracoidea</taxon>
        <taxon>Cicadellidae</taxon>
        <taxon>Cicadellinae</taxon>
        <taxon>Cicadellini</taxon>
        <taxon>Graphocephala</taxon>
    </lineage>
</organism>